<dbReference type="Pfam" id="PF00450">
    <property type="entry name" value="Peptidase_S10"/>
    <property type="match status" value="1"/>
</dbReference>
<keyword evidence="12" id="KW-0449">Lipoprotein</keyword>
<comment type="function">
    <text evidence="13">Extracellular serine carboxypeptidase that contributes to pathogenicity.</text>
</comment>
<evidence type="ECO:0000256" key="6">
    <source>
        <dbReference type="ARBA" id="ARBA00022645"/>
    </source>
</evidence>
<dbReference type="RefSeq" id="XP_064712684.1">
    <property type="nucleotide sequence ID" value="XM_064844824.1"/>
</dbReference>
<protein>
    <recommendedName>
        <fullName evidence="14">Carboxypeptidase</fullName>
        <ecNumber evidence="14">3.4.16.-</ecNumber>
    </recommendedName>
</protein>
<gene>
    <name evidence="15" type="ORF">LTR84_001198</name>
</gene>
<dbReference type="GO" id="GO:0005886">
    <property type="term" value="C:plasma membrane"/>
    <property type="evidence" value="ECO:0007669"/>
    <property type="project" value="UniProtKB-SubCell"/>
</dbReference>
<evidence type="ECO:0000256" key="9">
    <source>
        <dbReference type="ARBA" id="ARBA00022801"/>
    </source>
</evidence>
<evidence type="ECO:0000256" key="14">
    <source>
        <dbReference type="RuleBase" id="RU361156"/>
    </source>
</evidence>
<keyword evidence="4" id="KW-1003">Cell membrane</keyword>
<feature type="signal peptide" evidence="14">
    <location>
        <begin position="1"/>
        <end position="22"/>
    </location>
</feature>
<dbReference type="GO" id="GO:0004185">
    <property type="term" value="F:serine-type carboxypeptidase activity"/>
    <property type="evidence" value="ECO:0007669"/>
    <property type="project" value="UniProtKB-UniRule"/>
</dbReference>
<evidence type="ECO:0000256" key="3">
    <source>
        <dbReference type="ARBA" id="ARBA00009431"/>
    </source>
</evidence>
<keyword evidence="16" id="KW-1185">Reference proteome</keyword>
<dbReference type="GeneID" id="89969420"/>
<reference evidence="15 16" key="1">
    <citation type="submission" date="2023-08" db="EMBL/GenBank/DDBJ databases">
        <title>Black Yeasts Isolated from many extreme environments.</title>
        <authorList>
            <person name="Coleine C."/>
            <person name="Stajich J.E."/>
            <person name="Selbmann L."/>
        </authorList>
    </citation>
    <scope>NUCLEOTIDE SEQUENCE [LARGE SCALE GENOMIC DNA]</scope>
    <source>
        <strain evidence="15 16">CCFEE 5792</strain>
    </source>
</reference>
<dbReference type="GO" id="GO:0000324">
    <property type="term" value="C:fungal-type vacuole"/>
    <property type="evidence" value="ECO:0007669"/>
    <property type="project" value="TreeGrafter"/>
</dbReference>
<evidence type="ECO:0000256" key="8">
    <source>
        <dbReference type="ARBA" id="ARBA00022729"/>
    </source>
</evidence>
<keyword evidence="5" id="KW-0336">GPI-anchor</keyword>
<evidence type="ECO:0000256" key="5">
    <source>
        <dbReference type="ARBA" id="ARBA00022622"/>
    </source>
</evidence>
<evidence type="ECO:0000256" key="12">
    <source>
        <dbReference type="ARBA" id="ARBA00023288"/>
    </source>
</evidence>
<dbReference type="GO" id="GO:0098552">
    <property type="term" value="C:side of membrane"/>
    <property type="evidence" value="ECO:0007669"/>
    <property type="project" value="UniProtKB-KW"/>
</dbReference>
<name>A0AAV9NVB8_9EURO</name>
<evidence type="ECO:0000313" key="16">
    <source>
        <dbReference type="Proteomes" id="UP001358417"/>
    </source>
</evidence>
<feature type="chain" id="PRO_5043092907" description="Carboxypeptidase" evidence="14">
    <location>
        <begin position="23"/>
        <end position="610"/>
    </location>
</feature>
<dbReference type="GO" id="GO:0006508">
    <property type="term" value="P:proteolysis"/>
    <property type="evidence" value="ECO:0007669"/>
    <property type="project" value="UniProtKB-KW"/>
</dbReference>
<accession>A0AAV9NVB8</accession>
<comment type="catalytic activity">
    <reaction evidence="1">
        <text>Preferential release of a C-terminal arginine or lysine residue.</text>
        <dbReference type="EC" id="3.4.16.6"/>
    </reaction>
</comment>
<dbReference type="InterPro" id="IPR029058">
    <property type="entry name" value="AB_hydrolase_fold"/>
</dbReference>
<evidence type="ECO:0000256" key="1">
    <source>
        <dbReference type="ARBA" id="ARBA00001003"/>
    </source>
</evidence>
<comment type="caution">
    <text evidence="15">The sequence shown here is derived from an EMBL/GenBank/DDBJ whole genome shotgun (WGS) entry which is preliminary data.</text>
</comment>
<dbReference type="InterPro" id="IPR001563">
    <property type="entry name" value="Peptidase_S10"/>
</dbReference>
<keyword evidence="9 14" id="KW-0378">Hydrolase</keyword>
<dbReference type="PANTHER" id="PTHR11802">
    <property type="entry name" value="SERINE PROTEASE FAMILY S10 SERINE CARBOXYPEPTIDASE"/>
    <property type="match status" value="1"/>
</dbReference>
<keyword evidence="7 14" id="KW-0645">Protease</keyword>
<proteinExistence type="inferred from homology"/>
<evidence type="ECO:0000256" key="4">
    <source>
        <dbReference type="ARBA" id="ARBA00022475"/>
    </source>
</evidence>
<dbReference type="AlphaFoldDB" id="A0AAV9NVB8"/>
<dbReference type="EC" id="3.4.16.-" evidence="14"/>
<organism evidence="15 16">
    <name type="scientific">Exophiala bonariae</name>
    <dbReference type="NCBI Taxonomy" id="1690606"/>
    <lineage>
        <taxon>Eukaryota</taxon>
        <taxon>Fungi</taxon>
        <taxon>Dikarya</taxon>
        <taxon>Ascomycota</taxon>
        <taxon>Pezizomycotina</taxon>
        <taxon>Eurotiomycetes</taxon>
        <taxon>Chaetothyriomycetidae</taxon>
        <taxon>Chaetothyriales</taxon>
        <taxon>Herpotrichiellaceae</taxon>
        <taxon>Exophiala</taxon>
    </lineage>
</organism>
<evidence type="ECO:0000256" key="11">
    <source>
        <dbReference type="ARBA" id="ARBA00023180"/>
    </source>
</evidence>
<evidence type="ECO:0000256" key="2">
    <source>
        <dbReference type="ARBA" id="ARBA00004609"/>
    </source>
</evidence>
<dbReference type="SUPFAM" id="SSF53474">
    <property type="entry name" value="alpha/beta-Hydrolases"/>
    <property type="match status" value="1"/>
</dbReference>
<sequence>MRLPFSALGPLFLLSSLAASLSVPSTSNNKILARSLLNFQIFLSYKEANICETTNGVKSYSGYVHIPPNSDEGRDYPINTFFWFFEARKDPENAPLSLWLQGGPGAPSVTAAVGENGPCKIGKDSKSTISNPWSWNNEVNMLYLDQPVQVGFSYDTLINGTIEETASPFLVTPFNATEGNPKLNTTHLAGIFPSQKVSNTANTTQTAALAAWHFMQIWIHEFPKYKPKQNKFSIWSESYGGHYGPTFSDFFNTQNRRIADGSIKKGSAVPLNLETVGLVNACIDILTQMPTYPEFAFNNTYGIKAINESQYQFAVDSFPECREHVQACHTAADQYDPLALGNNATVNKACKDAYDFCFASMWSHYDGTKRNVFDITATIPDSFPPKYAAGYLNTKEVQTALGVPLNFTGYSPAVSTGFTVTGDFIRGRNLAILGELLDRGVKVAMMYGDRDYQCNWLGGERISLAIESKISADFKKAGYADILLNDTYSGGSVRQYGNLSFSRVYGAGHEASWYQPETAYHIFNRVMSDVDVSTGKVPTVGLPTYSTKGPSSVFSIKSAMPDHPPAECYFWDIMETCTPTQAKMFNNGTAIMKDFVMIGYVSSNGTAVYY</sequence>
<evidence type="ECO:0000256" key="10">
    <source>
        <dbReference type="ARBA" id="ARBA00023026"/>
    </source>
</evidence>
<evidence type="ECO:0000256" key="7">
    <source>
        <dbReference type="ARBA" id="ARBA00022670"/>
    </source>
</evidence>
<comment type="subcellular location">
    <subcellularLocation>
        <location evidence="2">Cell membrane</location>
        <topology evidence="2">Lipid-anchor</topology>
        <topology evidence="2">GPI-anchor</topology>
    </subcellularLocation>
</comment>
<dbReference type="Proteomes" id="UP001358417">
    <property type="component" value="Unassembled WGS sequence"/>
</dbReference>
<dbReference type="PRINTS" id="PR00724">
    <property type="entry name" value="CRBOXYPTASEC"/>
</dbReference>
<evidence type="ECO:0000313" key="15">
    <source>
        <dbReference type="EMBL" id="KAK5065360.1"/>
    </source>
</evidence>
<keyword evidence="10" id="KW-0843">Virulence</keyword>
<dbReference type="Gene3D" id="3.40.50.1820">
    <property type="entry name" value="alpha/beta hydrolase"/>
    <property type="match status" value="1"/>
</dbReference>
<keyword evidence="6 14" id="KW-0121">Carboxypeptidase</keyword>
<dbReference type="PANTHER" id="PTHR11802:SF189">
    <property type="entry name" value="CARBOXYPEPTIDASE"/>
    <property type="match status" value="1"/>
</dbReference>
<dbReference type="InterPro" id="IPR018202">
    <property type="entry name" value="Ser_caboxypep_ser_AS"/>
</dbReference>
<comment type="similarity">
    <text evidence="3 14">Belongs to the peptidase S10 family.</text>
</comment>
<keyword evidence="5" id="KW-0472">Membrane</keyword>
<evidence type="ECO:0000256" key="13">
    <source>
        <dbReference type="ARBA" id="ARBA00037356"/>
    </source>
</evidence>
<keyword evidence="8 14" id="KW-0732">Signal</keyword>
<dbReference type="EMBL" id="JAVRRD010000001">
    <property type="protein sequence ID" value="KAK5065360.1"/>
    <property type="molecule type" value="Genomic_DNA"/>
</dbReference>
<dbReference type="PROSITE" id="PS00131">
    <property type="entry name" value="CARBOXYPEPT_SER_SER"/>
    <property type="match status" value="1"/>
</dbReference>
<keyword evidence="11" id="KW-0325">Glycoprotein</keyword>